<dbReference type="GO" id="GO:0005829">
    <property type="term" value="C:cytosol"/>
    <property type="evidence" value="ECO:0007669"/>
    <property type="project" value="TreeGrafter"/>
</dbReference>
<dbReference type="Proteomes" id="UP000095283">
    <property type="component" value="Unplaced"/>
</dbReference>
<dbReference type="SMART" id="SM00801">
    <property type="entry name" value="dDENN"/>
    <property type="match status" value="1"/>
</dbReference>
<feature type="region of interest" description="Disordered" evidence="1">
    <location>
        <begin position="287"/>
        <end position="309"/>
    </location>
</feature>
<accession>A0A1I7XDV4</accession>
<sequence>MCLLLAPTPFVIGVPASFFAHKRIKEIPSDVILVDLDTNHINIPEELFIPDLPESDASTLKVKFFNAPNIFGDFSEHTRTLRLYPRPVVALQSESFLRSRPQCTQFITDLCRTQAVEYFAECCLCPKNETFVRVQAGIDSAVQVGDKSKWFSDALMPVHFMVSYKCRKFINLRVNFFTKKQQRNILKVYPNDSSLCSAYYAYGRDGGGVYSDSDDDGSHSIESSSSIDDLVFDSPEERSGEHNNVYKIPLILNDSGIFMLAFTIKSKLQGAFSFDHGDDEEFEMTPVSQRRKTVASEVSTPTSVKTPPLKGMRIKGFSTFTDSDNSQSNKHPGSHPAKLKLMEDESLRELVCSKLNLGLEHRLSDEEYVKEIGNDITSPSSSTPSTLVTPSASANDLKELVERSSRPKLPTSTVDIRTPTKPVGTQNPVNGSSPKPSV</sequence>
<proteinExistence type="predicted"/>
<dbReference type="PANTHER" id="PTHR13008">
    <property type="entry name" value="MAP-KINASE ACTIVATING DEATH DOMAIN PROTEIN MADD /DENN/AEX-3 C.ELEGANS"/>
    <property type="match status" value="1"/>
</dbReference>
<evidence type="ECO:0000259" key="2">
    <source>
        <dbReference type="PROSITE" id="PS50211"/>
    </source>
</evidence>
<feature type="compositionally biased region" description="Polar residues" evidence="1">
    <location>
        <begin position="423"/>
        <end position="438"/>
    </location>
</feature>
<protein>
    <submittedName>
        <fullName evidence="4">UDENN domain-containing protein</fullName>
    </submittedName>
</protein>
<reference evidence="4" key="1">
    <citation type="submission" date="2016-11" db="UniProtKB">
        <authorList>
            <consortium name="WormBaseParasite"/>
        </authorList>
    </citation>
    <scope>IDENTIFICATION</scope>
</reference>
<feature type="compositionally biased region" description="Polar residues" evidence="1">
    <location>
        <begin position="296"/>
        <end position="305"/>
    </location>
</feature>
<dbReference type="GO" id="GO:0032483">
    <property type="term" value="P:regulation of Rab protein signal transduction"/>
    <property type="evidence" value="ECO:0007669"/>
    <property type="project" value="TreeGrafter"/>
</dbReference>
<feature type="domain" description="UDENN" evidence="2">
    <location>
        <begin position="1"/>
        <end position="130"/>
    </location>
</feature>
<name>A0A1I7XDV4_HETBA</name>
<dbReference type="PROSITE" id="PS50211">
    <property type="entry name" value="DENN"/>
    <property type="match status" value="1"/>
</dbReference>
<dbReference type="InterPro" id="IPR037516">
    <property type="entry name" value="Tripartite_DENN"/>
</dbReference>
<evidence type="ECO:0000313" key="3">
    <source>
        <dbReference type="Proteomes" id="UP000095283"/>
    </source>
</evidence>
<dbReference type="InterPro" id="IPR043153">
    <property type="entry name" value="DENN_C"/>
</dbReference>
<evidence type="ECO:0000313" key="4">
    <source>
        <dbReference type="WBParaSite" id="Hba_15835"/>
    </source>
</evidence>
<dbReference type="GO" id="GO:0005085">
    <property type="term" value="F:guanyl-nucleotide exchange factor activity"/>
    <property type="evidence" value="ECO:0007669"/>
    <property type="project" value="TreeGrafter"/>
</dbReference>
<evidence type="ECO:0000256" key="1">
    <source>
        <dbReference type="SAM" id="MobiDB-lite"/>
    </source>
</evidence>
<feature type="compositionally biased region" description="Basic and acidic residues" evidence="1">
    <location>
        <begin position="396"/>
        <end position="405"/>
    </location>
</feature>
<dbReference type="PANTHER" id="PTHR13008:SF7">
    <property type="entry name" value="MAP KINASE-ACTIVATING DEATH DOMAIN PROTEIN"/>
    <property type="match status" value="1"/>
</dbReference>
<dbReference type="InterPro" id="IPR039980">
    <property type="entry name" value="MADD"/>
</dbReference>
<keyword evidence="3" id="KW-1185">Reference proteome</keyword>
<feature type="region of interest" description="Disordered" evidence="1">
    <location>
        <begin position="374"/>
        <end position="438"/>
    </location>
</feature>
<dbReference type="GO" id="GO:0042981">
    <property type="term" value="P:regulation of apoptotic process"/>
    <property type="evidence" value="ECO:0007669"/>
    <property type="project" value="TreeGrafter"/>
</dbReference>
<dbReference type="WBParaSite" id="Hba_15835">
    <property type="protein sequence ID" value="Hba_15835"/>
    <property type="gene ID" value="Hba_15835"/>
</dbReference>
<feature type="compositionally biased region" description="Low complexity" evidence="1">
    <location>
        <begin position="377"/>
        <end position="393"/>
    </location>
</feature>
<dbReference type="Gene3D" id="3.40.50.11500">
    <property type="match status" value="1"/>
</dbReference>
<dbReference type="InterPro" id="IPR005112">
    <property type="entry name" value="dDENN_dom"/>
</dbReference>
<organism evidence="3 4">
    <name type="scientific">Heterorhabditis bacteriophora</name>
    <name type="common">Entomopathogenic nematode worm</name>
    <dbReference type="NCBI Taxonomy" id="37862"/>
    <lineage>
        <taxon>Eukaryota</taxon>
        <taxon>Metazoa</taxon>
        <taxon>Ecdysozoa</taxon>
        <taxon>Nematoda</taxon>
        <taxon>Chromadorea</taxon>
        <taxon>Rhabditida</taxon>
        <taxon>Rhabditina</taxon>
        <taxon>Rhabditomorpha</taxon>
        <taxon>Strongyloidea</taxon>
        <taxon>Heterorhabditidae</taxon>
        <taxon>Heterorhabditis</taxon>
    </lineage>
</organism>
<dbReference type="AlphaFoldDB" id="A0A1I7XDV4"/>